<name>A0A1L9TCY6_9EURO</name>
<dbReference type="SUPFAM" id="SSF53901">
    <property type="entry name" value="Thiolase-like"/>
    <property type="match status" value="1"/>
</dbReference>
<dbReference type="GO" id="GO:0031177">
    <property type="term" value="F:phosphopantetheine binding"/>
    <property type="evidence" value="ECO:0007669"/>
    <property type="project" value="InterPro"/>
</dbReference>
<evidence type="ECO:0000259" key="7">
    <source>
        <dbReference type="PROSITE" id="PS52004"/>
    </source>
</evidence>
<organism evidence="9 10">
    <name type="scientific">Aspergillus sydowii CBS 593.65</name>
    <dbReference type="NCBI Taxonomy" id="1036612"/>
    <lineage>
        <taxon>Eukaryota</taxon>
        <taxon>Fungi</taxon>
        <taxon>Dikarya</taxon>
        <taxon>Ascomycota</taxon>
        <taxon>Pezizomycotina</taxon>
        <taxon>Eurotiomycetes</taxon>
        <taxon>Eurotiomycetidae</taxon>
        <taxon>Eurotiales</taxon>
        <taxon>Aspergillaceae</taxon>
        <taxon>Aspergillus</taxon>
        <taxon>Aspergillus subgen. Nidulantes</taxon>
    </lineage>
</organism>
<evidence type="ECO:0000256" key="3">
    <source>
        <dbReference type="ARBA" id="ARBA00022679"/>
    </source>
</evidence>
<protein>
    <submittedName>
        <fullName evidence="9">Uncharacterized protein</fullName>
    </submittedName>
</protein>
<keyword evidence="3" id="KW-0808">Transferase</keyword>
<keyword evidence="10" id="KW-1185">Reference proteome</keyword>
<dbReference type="PROSITE" id="PS52004">
    <property type="entry name" value="KS3_2"/>
    <property type="match status" value="1"/>
</dbReference>
<feature type="compositionally biased region" description="Polar residues" evidence="5">
    <location>
        <begin position="1663"/>
        <end position="1687"/>
    </location>
</feature>
<dbReference type="OrthoDB" id="329835at2759"/>
<evidence type="ECO:0000259" key="8">
    <source>
        <dbReference type="PROSITE" id="PS52019"/>
    </source>
</evidence>
<dbReference type="GO" id="GO:0004312">
    <property type="term" value="F:fatty acid synthase activity"/>
    <property type="evidence" value="ECO:0007669"/>
    <property type="project" value="TreeGrafter"/>
</dbReference>
<dbReference type="InterPro" id="IPR014043">
    <property type="entry name" value="Acyl_transferase_dom"/>
</dbReference>
<keyword evidence="2" id="KW-0597">Phosphoprotein</keyword>
<dbReference type="Pfam" id="PF00698">
    <property type="entry name" value="Acyl_transf_1"/>
    <property type="match status" value="1"/>
</dbReference>
<dbReference type="InterPro" id="IPR042104">
    <property type="entry name" value="PKS_dehydratase_sf"/>
</dbReference>
<dbReference type="SUPFAM" id="SSF52151">
    <property type="entry name" value="FabD/lysophospholipase-like"/>
    <property type="match status" value="1"/>
</dbReference>
<dbReference type="Gene3D" id="3.40.366.10">
    <property type="entry name" value="Malonyl-Coenzyme A Acyl Carrier Protein, domain 2"/>
    <property type="match status" value="2"/>
</dbReference>
<dbReference type="InterPro" id="IPR016035">
    <property type="entry name" value="Acyl_Trfase/lysoPLipase"/>
</dbReference>
<dbReference type="Pfam" id="PF14765">
    <property type="entry name" value="PS-DH"/>
    <property type="match status" value="1"/>
</dbReference>
<dbReference type="Gene3D" id="3.30.70.3290">
    <property type="match status" value="1"/>
</dbReference>
<evidence type="ECO:0000256" key="5">
    <source>
        <dbReference type="SAM" id="MobiDB-lite"/>
    </source>
</evidence>
<feature type="domain" description="Carrier" evidence="6">
    <location>
        <begin position="1687"/>
        <end position="1764"/>
    </location>
</feature>
<dbReference type="Pfam" id="PF00550">
    <property type="entry name" value="PP-binding"/>
    <property type="match status" value="1"/>
</dbReference>
<dbReference type="STRING" id="1036612.A0A1L9TCY6"/>
<dbReference type="Gene3D" id="1.10.1200.10">
    <property type="entry name" value="ACP-like"/>
    <property type="match status" value="1"/>
</dbReference>
<dbReference type="SMART" id="SM00825">
    <property type="entry name" value="PKS_KS"/>
    <property type="match status" value="1"/>
</dbReference>
<keyword evidence="1" id="KW-0596">Phosphopantetheine</keyword>
<dbReference type="RefSeq" id="XP_040701082.1">
    <property type="nucleotide sequence ID" value="XM_040839817.1"/>
</dbReference>
<evidence type="ECO:0000256" key="4">
    <source>
        <dbReference type="PROSITE-ProRule" id="PRU01363"/>
    </source>
</evidence>
<dbReference type="SUPFAM" id="SSF47336">
    <property type="entry name" value="ACP-like"/>
    <property type="match status" value="1"/>
</dbReference>
<dbReference type="InterPro" id="IPR001227">
    <property type="entry name" value="Ac_transferase_dom_sf"/>
</dbReference>
<evidence type="ECO:0000313" key="9">
    <source>
        <dbReference type="EMBL" id="OJJ57276.1"/>
    </source>
</evidence>
<feature type="region of interest" description="N-terminal hotdog fold" evidence="4">
    <location>
        <begin position="1306"/>
        <end position="1443"/>
    </location>
</feature>
<dbReference type="PROSITE" id="PS52019">
    <property type="entry name" value="PKS_MFAS_DH"/>
    <property type="match status" value="1"/>
</dbReference>
<sequence length="1764" mass="193146">MLCNMSNQSPLNLFYFSNELPPDELHDVFRRLRSRSKTQRHPVLRSFLSQATLVLREEISQLPGSLRSQLPPLGNALDLADVRNLHRGPLAGPLEGALLCLLHIASVIGYHERVPGQFQFSKSTTCFTGLGMGLLGAAAISSSPTLADLPKVGSEALRIAWRMGVLVNDISQGIEPQELGTEPESWAAVVMDMDEDTVRKELDDFNTSTCSPIPSQMFVSAGGTDTVIISGPPSKCRKIFRVSNTLRSARYARLPVYGGLCHAPHIYNSTHADSIMSATTPTVVDQTLIDAGSVLSTGDGAPFQATKVGDLFRLVVLELLTGTVRWNLAMDGAIDFLNILPEECDVYALRPCGVAMGMVSMAKTKVSGCQFKPCDLLQWVFEDDDTETPLRREDSKIAIVGMSCRFPDGANDLDSFWQLLEEGRDVHRKVPADRYDVQTHTDPTGQAQNTSLTPFGCFIDQPGLFDAGFFDMSPREAAQTDPMHRLALVTAYEALEQSGFVANRTQSTDRRRVSTFYGQASDDYREANAGQVVDTYFIPGGCRAFAPGRINYFFKFSGPSFNCDTACSASLATIQIACTSLLHGDTDTVVAGGLNILTNSDPFAGLSQGHFLSKTGGCKTFDCNADGYCRADGIGSIILKRLDDAQRDNDNILGVICASATNHSADAISITHPHAPTQEYLYRHIMREAGVRPQDVDFVEMHGTGTQAGDATEIESVTAVFASPKRTQPLYIGSVKSNVGHGEAVAGVTALIKVLLALQRSAIPKHVGIKTALNPKFPDLDRLNIRIPTEQVPWPRSTARKRYAIVNNFSAAGGNTTLLVEEAPLRPEPKTDPRTAFTVAISAKSTVSLKANLQNLLTYLDSNPSVDLAHLSYTTTARRMHHNHRIAVHGSSRELIMRELQEYLPALDTQRPIPKTGPPIAFIFSGQGSFYTGIARQLYDSHPGFQKQILRLNEVCLSHGFPSFLEAITGTPDEPQSEPRPIVTHLTIVCVGIALSWLWGSIGIKPSVVVGASIGEFAALHAAGVLSASDTIYLAGKRALLLESLCTASSHGMLAVRATLEQVRGALATENYEVACVNSARDITLAGPVEDIANAKLALEAHGYKCTQVLVPYAFHSAHVDPILDQYEQIAGGVTFQPPSVPLISPLLADCVFDDKTINPSYMRQATRQPVNLFDSLNSASDTGLVDKKTVWIEIGPHGSYSNFVRSAMPDGTLTIASLKRDEDNWRTFARGMAQLYNVGLNLDWNAWNAPFEMEYLRLLDLPSYHWNAKNHWIQYNGDWMLVKDKNPSPSRLQLAPTPLHTSLIHHLVEESIGQDNGEVIVQSNILHPDFLEAMYGHKMNGCAVATSSIHADIAFTLAKYLYSRIKPHSNISATSINIKNLQVEHGLVARKDRSLPQSIQIRARADLKVDSVQISWYDVDEQGRRSEDSFVTAVAQYGNPDNWLQEWYPMTHLVLSRTNDLQRMADEGKATSLSRDMVYTLFNNLVDYADKYRGMQRVVLNGMEAMANVTLDPELSGTWTVAPHYIDSVVHLAGFIVNGGNALDPRRNFYVTPGWKSMRFARPLVPGSQFMCYVHMLPVHGQPGFYAGDVYILQDGDIVGLVGGMTFRTFPRILLNEFFSPPDTKKKAQTTVQTSTTAARDATITPTSQISTSIPRSDDEQAQITPTTDDSGSIISPSKSTPESSAVESPLIQEAMELIAQETEVDLHELSDGTEFSSIGVDSLLSLVLSQRFNVVLNLNLPSSVFLDSPTIGDFKTRLLGQC</sequence>
<dbReference type="GeneID" id="63755890"/>
<dbReference type="Gene3D" id="3.10.129.110">
    <property type="entry name" value="Polyketide synthase dehydratase"/>
    <property type="match status" value="1"/>
</dbReference>
<dbReference type="SUPFAM" id="SSF55048">
    <property type="entry name" value="Probable ACP-binding domain of malonyl-CoA ACP transacylase"/>
    <property type="match status" value="1"/>
</dbReference>
<dbReference type="InterPro" id="IPR030918">
    <property type="entry name" value="PT_fungal_PKS"/>
</dbReference>
<dbReference type="SMART" id="SM00823">
    <property type="entry name" value="PKS_PP"/>
    <property type="match status" value="1"/>
</dbReference>
<dbReference type="CDD" id="cd00833">
    <property type="entry name" value="PKS"/>
    <property type="match status" value="1"/>
</dbReference>
<feature type="region of interest" description="C-terminal hotdog fold" evidence="4">
    <location>
        <begin position="1470"/>
        <end position="1617"/>
    </location>
</feature>
<dbReference type="InterPro" id="IPR049900">
    <property type="entry name" value="PKS_mFAS_DH"/>
</dbReference>
<dbReference type="InterPro" id="IPR009081">
    <property type="entry name" value="PP-bd_ACP"/>
</dbReference>
<dbReference type="Pfam" id="PF02801">
    <property type="entry name" value="Ketoacyl-synt_C"/>
    <property type="match status" value="1"/>
</dbReference>
<dbReference type="PANTHER" id="PTHR43775">
    <property type="entry name" value="FATTY ACID SYNTHASE"/>
    <property type="match status" value="1"/>
</dbReference>
<dbReference type="InterPro" id="IPR020841">
    <property type="entry name" value="PKS_Beta-ketoAc_synthase_dom"/>
</dbReference>
<accession>A0A1L9TCY6</accession>
<evidence type="ECO:0000256" key="2">
    <source>
        <dbReference type="ARBA" id="ARBA00022553"/>
    </source>
</evidence>
<dbReference type="PROSITE" id="PS50075">
    <property type="entry name" value="CARRIER"/>
    <property type="match status" value="1"/>
</dbReference>
<dbReference type="InterPro" id="IPR049551">
    <property type="entry name" value="PKS_DH_C"/>
</dbReference>
<dbReference type="EMBL" id="KV878588">
    <property type="protein sequence ID" value="OJJ57276.1"/>
    <property type="molecule type" value="Genomic_DNA"/>
</dbReference>
<dbReference type="InterPro" id="IPR036736">
    <property type="entry name" value="ACP-like_sf"/>
</dbReference>
<feature type="domain" description="PKS/mFAS DH" evidence="8">
    <location>
        <begin position="1306"/>
        <end position="1617"/>
    </location>
</feature>
<dbReference type="InterPro" id="IPR016036">
    <property type="entry name" value="Malonyl_transacylase_ACP-bd"/>
</dbReference>
<dbReference type="Pfam" id="PF16073">
    <property type="entry name" value="SAT"/>
    <property type="match status" value="1"/>
</dbReference>
<dbReference type="InterPro" id="IPR014030">
    <property type="entry name" value="Ketoacyl_synth_N"/>
</dbReference>
<evidence type="ECO:0000313" key="10">
    <source>
        <dbReference type="Proteomes" id="UP000184356"/>
    </source>
</evidence>
<dbReference type="Pfam" id="PF22621">
    <property type="entry name" value="CurL-like_PKS_C"/>
    <property type="match status" value="1"/>
</dbReference>
<dbReference type="FunFam" id="3.40.47.10:FF:000031">
    <property type="entry name" value="Sterigmatocystin biosynthesis polyketide synthase"/>
    <property type="match status" value="1"/>
</dbReference>
<reference evidence="10" key="1">
    <citation type="journal article" date="2017" name="Genome Biol.">
        <title>Comparative genomics reveals high biological diversity and specific adaptations in the industrially and medically important fungal genus Aspergillus.</title>
        <authorList>
            <person name="de Vries R.P."/>
            <person name="Riley R."/>
            <person name="Wiebenga A."/>
            <person name="Aguilar-Osorio G."/>
            <person name="Amillis S."/>
            <person name="Uchima C.A."/>
            <person name="Anderluh G."/>
            <person name="Asadollahi M."/>
            <person name="Askin M."/>
            <person name="Barry K."/>
            <person name="Battaglia E."/>
            <person name="Bayram O."/>
            <person name="Benocci T."/>
            <person name="Braus-Stromeyer S.A."/>
            <person name="Caldana C."/>
            <person name="Canovas D."/>
            <person name="Cerqueira G.C."/>
            <person name="Chen F."/>
            <person name="Chen W."/>
            <person name="Choi C."/>
            <person name="Clum A."/>
            <person name="Dos Santos R.A."/>
            <person name="Damasio A.R."/>
            <person name="Diallinas G."/>
            <person name="Emri T."/>
            <person name="Fekete E."/>
            <person name="Flipphi M."/>
            <person name="Freyberg S."/>
            <person name="Gallo A."/>
            <person name="Gournas C."/>
            <person name="Habgood R."/>
            <person name="Hainaut M."/>
            <person name="Harispe M.L."/>
            <person name="Henrissat B."/>
            <person name="Hilden K.S."/>
            <person name="Hope R."/>
            <person name="Hossain A."/>
            <person name="Karabika E."/>
            <person name="Karaffa L."/>
            <person name="Karanyi Z."/>
            <person name="Krasevec N."/>
            <person name="Kuo A."/>
            <person name="Kusch H."/>
            <person name="LaButti K."/>
            <person name="Lagendijk E.L."/>
            <person name="Lapidus A."/>
            <person name="Levasseur A."/>
            <person name="Lindquist E."/>
            <person name="Lipzen A."/>
            <person name="Logrieco A.F."/>
            <person name="MacCabe A."/>
            <person name="Maekelae M.R."/>
            <person name="Malavazi I."/>
            <person name="Melin P."/>
            <person name="Meyer V."/>
            <person name="Mielnichuk N."/>
            <person name="Miskei M."/>
            <person name="Molnar A.P."/>
            <person name="Mule G."/>
            <person name="Ngan C.Y."/>
            <person name="Orejas M."/>
            <person name="Orosz E."/>
            <person name="Ouedraogo J.P."/>
            <person name="Overkamp K.M."/>
            <person name="Park H.-S."/>
            <person name="Perrone G."/>
            <person name="Piumi F."/>
            <person name="Punt P.J."/>
            <person name="Ram A.F."/>
            <person name="Ramon A."/>
            <person name="Rauscher S."/>
            <person name="Record E."/>
            <person name="Riano-Pachon D.M."/>
            <person name="Robert V."/>
            <person name="Roehrig J."/>
            <person name="Ruller R."/>
            <person name="Salamov A."/>
            <person name="Salih N.S."/>
            <person name="Samson R.A."/>
            <person name="Sandor E."/>
            <person name="Sanguinetti M."/>
            <person name="Schuetze T."/>
            <person name="Sepcic K."/>
            <person name="Shelest E."/>
            <person name="Sherlock G."/>
            <person name="Sophianopoulou V."/>
            <person name="Squina F.M."/>
            <person name="Sun H."/>
            <person name="Susca A."/>
            <person name="Todd R.B."/>
            <person name="Tsang A."/>
            <person name="Unkles S.E."/>
            <person name="van de Wiele N."/>
            <person name="van Rossen-Uffink D."/>
            <person name="Oliveira J.V."/>
            <person name="Vesth T.C."/>
            <person name="Visser J."/>
            <person name="Yu J.-H."/>
            <person name="Zhou M."/>
            <person name="Andersen M.R."/>
            <person name="Archer D.B."/>
            <person name="Baker S.E."/>
            <person name="Benoit I."/>
            <person name="Brakhage A.A."/>
            <person name="Braus G.H."/>
            <person name="Fischer R."/>
            <person name="Frisvad J.C."/>
            <person name="Goldman G.H."/>
            <person name="Houbraken J."/>
            <person name="Oakley B."/>
            <person name="Pocsi I."/>
            <person name="Scazzocchio C."/>
            <person name="Seiboth B."/>
            <person name="vanKuyk P.A."/>
            <person name="Wortman J."/>
            <person name="Dyer P.S."/>
            <person name="Grigoriev I.V."/>
        </authorList>
    </citation>
    <scope>NUCLEOTIDE SEQUENCE [LARGE SCALE GENOMIC DNA]</scope>
    <source>
        <strain evidence="10">CBS 593.65</strain>
    </source>
</reference>
<evidence type="ECO:0000259" key="6">
    <source>
        <dbReference type="PROSITE" id="PS50075"/>
    </source>
</evidence>
<dbReference type="Proteomes" id="UP000184356">
    <property type="component" value="Unassembled WGS sequence"/>
</dbReference>
<dbReference type="InterPro" id="IPR016039">
    <property type="entry name" value="Thiolase-like"/>
</dbReference>
<dbReference type="FunFam" id="3.40.366.10:FF:000017">
    <property type="entry name" value="Non-reducing polyketide synthase aptA"/>
    <property type="match status" value="1"/>
</dbReference>
<feature type="region of interest" description="Disordered" evidence="5">
    <location>
        <begin position="1625"/>
        <end position="1687"/>
    </location>
</feature>
<gene>
    <name evidence="9" type="ORF">ASPSYDRAFT_1049255</name>
</gene>
<feature type="active site" description="Proton acceptor; for dehydratase activity" evidence="4">
    <location>
        <position position="1338"/>
    </location>
</feature>
<dbReference type="SMART" id="SM00827">
    <property type="entry name" value="PKS_AT"/>
    <property type="match status" value="1"/>
</dbReference>
<dbReference type="Pfam" id="PF00109">
    <property type="entry name" value="ketoacyl-synt"/>
    <property type="match status" value="1"/>
</dbReference>
<dbReference type="FunFam" id="3.10.129.110:FF:000001">
    <property type="entry name" value="Sterigmatocystin biosynthesis polyketide synthase"/>
    <property type="match status" value="1"/>
</dbReference>
<dbReference type="InterPro" id="IPR050091">
    <property type="entry name" value="PKS_NRPS_Biosynth_Enz"/>
</dbReference>
<dbReference type="Gene3D" id="3.40.47.10">
    <property type="match status" value="1"/>
</dbReference>
<dbReference type="InterPro" id="IPR014031">
    <property type="entry name" value="Ketoacyl_synth_C"/>
</dbReference>
<evidence type="ECO:0000256" key="1">
    <source>
        <dbReference type="ARBA" id="ARBA00022450"/>
    </source>
</evidence>
<feature type="compositionally biased region" description="Low complexity" evidence="5">
    <location>
        <begin position="1630"/>
        <end position="1656"/>
    </location>
</feature>
<feature type="domain" description="Ketosynthase family 3 (KS3)" evidence="7">
    <location>
        <begin position="394"/>
        <end position="822"/>
    </location>
</feature>
<feature type="active site" description="Proton donor; for dehydratase activity" evidence="4">
    <location>
        <position position="1528"/>
    </location>
</feature>
<dbReference type="GO" id="GO:0006633">
    <property type="term" value="P:fatty acid biosynthetic process"/>
    <property type="evidence" value="ECO:0007669"/>
    <property type="project" value="TreeGrafter"/>
</dbReference>
<dbReference type="VEuPathDB" id="FungiDB:ASPSYDRAFT_1049255"/>
<dbReference type="NCBIfam" id="TIGR04532">
    <property type="entry name" value="PT_fungal_PKS"/>
    <property type="match status" value="1"/>
</dbReference>
<dbReference type="InterPro" id="IPR020806">
    <property type="entry name" value="PKS_PP-bd"/>
</dbReference>
<proteinExistence type="predicted"/>
<dbReference type="PANTHER" id="PTHR43775:SF37">
    <property type="entry name" value="SI:DKEY-61P9.11"/>
    <property type="match status" value="1"/>
</dbReference>
<dbReference type="InterPro" id="IPR032088">
    <property type="entry name" value="SAT"/>
</dbReference>
<dbReference type="GO" id="GO:0044550">
    <property type="term" value="P:secondary metabolite biosynthetic process"/>
    <property type="evidence" value="ECO:0007669"/>
    <property type="project" value="TreeGrafter"/>
</dbReference>